<dbReference type="InterPro" id="IPR005580">
    <property type="entry name" value="DbpA/CsdA_RNA-bd_dom"/>
</dbReference>
<evidence type="ECO:0000259" key="14">
    <source>
        <dbReference type="PROSITE" id="PS51192"/>
    </source>
</evidence>
<dbReference type="GO" id="GO:0042255">
    <property type="term" value="P:ribosome assembly"/>
    <property type="evidence" value="ECO:0007669"/>
    <property type="project" value="UniProtKB-ARBA"/>
</dbReference>
<dbReference type="Pfam" id="PF00271">
    <property type="entry name" value="Helicase_C"/>
    <property type="match status" value="1"/>
</dbReference>
<dbReference type="GO" id="GO:0016787">
    <property type="term" value="F:hydrolase activity"/>
    <property type="evidence" value="ECO:0007669"/>
    <property type="project" value="UniProtKB-KW"/>
</dbReference>
<evidence type="ECO:0000259" key="15">
    <source>
        <dbReference type="PROSITE" id="PS51194"/>
    </source>
</evidence>
<dbReference type="SMART" id="SM00487">
    <property type="entry name" value="DEXDc"/>
    <property type="match status" value="1"/>
</dbReference>
<dbReference type="InterPro" id="IPR011545">
    <property type="entry name" value="DEAD/DEAH_box_helicase_dom"/>
</dbReference>
<dbReference type="Pfam" id="PF00270">
    <property type="entry name" value="DEAD"/>
    <property type="match status" value="1"/>
</dbReference>
<feature type="domain" description="DEAD-box RNA helicase Q" evidence="16">
    <location>
        <begin position="43"/>
        <end position="71"/>
    </location>
</feature>
<dbReference type="InterPro" id="IPR014001">
    <property type="entry name" value="Helicase_ATP-bd"/>
</dbReference>
<keyword evidence="6 12" id="KW-0067">ATP-binding</keyword>
<feature type="region of interest" description="Disordered" evidence="13">
    <location>
        <begin position="481"/>
        <end position="644"/>
    </location>
</feature>
<evidence type="ECO:0000256" key="6">
    <source>
        <dbReference type="ARBA" id="ARBA00022840"/>
    </source>
</evidence>
<dbReference type="CDD" id="cd12252">
    <property type="entry name" value="RRM_DbpA"/>
    <property type="match status" value="1"/>
</dbReference>
<dbReference type="GO" id="GO:0005524">
    <property type="term" value="F:ATP binding"/>
    <property type="evidence" value="ECO:0007669"/>
    <property type="project" value="UniProtKB-KW"/>
</dbReference>
<dbReference type="SUPFAM" id="SSF52540">
    <property type="entry name" value="P-loop containing nucleoside triphosphate hydrolases"/>
    <property type="match status" value="1"/>
</dbReference>
<dbReference type="FunFam" id="3.40.50.300:FF:000108">
    <property type="entry name" value="ATP-dependent RNA helicase RhlE"/>
    <property type="match status" value="1"/>
</dbReference>
<evidence type="ECO:0000256" key="7">
    <source>
        <dbReference type="ARBA" id="ARBA00023016"/>
    </source>
</evidence>
<keyword evidence="7" id="KW-0346">Stress response</keyword>
<keyword evidence="4 12" id="KW-0378">Hydrolase</keyword>
<organism evidence="17 18">
    <name type="scientific">Roseisolibacter agri</name>
    <dbReference type="NCBI Taxonomy" id="2014610"/>
    <lineage>
        <taxon>Bacteria</taxon>
        <taxon>Pseudomonadati</taxon>
        <taxon>Gemmatimonadota</taxon>
        <taxon>Gemmatimonadia</taxon>
        <taxon>Gemmatimonadales</taxon>
        <taxon>Gemmatimonadaceae</taxon>
        <taxon>Roseisolibacter</taxon>
    </lineage>
</organism>
<evidence type="ECO:0000256" key="8">
    <source>
        <dbReference type="ARBA" id="ARBA00038437"/>
    </source>
</evidence>
<feature type="domain" description="Helicase ATP-binding" evidence="14">
    <location>
        <begin position="74"/>
        <end position="254"/>
    </location>
</feature>
<feature type="short sequence motif" description="Q motif" evidence="11">
    <location>
        <begin position="43"/>
        <end position="71"/>
    </location>
</feature>
<protein>
    <recommendedName>
        <fullName evidence="10">DEAD-box ATP-dependent RNA helicase RhpA</fullName>
        <ecNumber evidence="1">3.6.4.13</ecNumber>
    </recommendedName>
</protein>
<dbReference type="PROSITE" id="PS51195">
    <property type="entry name" value="Q_MOTIF"/>
    <property type="match status" value="1"/>
</dbReference>
<dbReference type="EC" id="3.6.4.13" evidence="1"/>
<feature type="compositionally biased region" description="Basic and acidic residues" evidence="13">
    <location>
        <begin position="503"/>
        <end position="633"/>
    </location>
</feature>
<dbReference type="InterPro" id="IPR012677">
    <property type="entry name" value="Nucleotide-bd_a/b_plait_sf"/>
</dbReference>
<dbReference type="InterPro" id="IPR000629">
    <property type="entry name" value="RNA-helicase_DEAD-box_CS"/>
</dbReference>
<accession>A0AA37Q051</accession>
<evidence type="ECO:0000256" key="10">
    <source>
        <dbReference type="ARBA" id="ARBA00074363"/>
    </source>
</evidence>
<dbReference type="Proteomes" id="UP001161325">
    <property type="component" value="Unassembled WGS sequence"/>
</dbReference>
<sequence>MTDPMSDDMSDRTPEPVTLASLQAAEAAAEENAAMTAPEIDDGGFRALGLHPSILDALTALGYEEPTPIQQAAIPTLLAGRDLLGQAATGTGKTAAFALPLLHRLMAQGDRGIERRRAPGALVLVPTRELAMQVAEAIHKYGKGFGARVLAVYGGTPMEQQLRALSRGVDVVVGTPGRLLDHINRRSLDLSHVVTAVLDEADEMLDMGFADELEAILEKLPPATEGRQTALFSATMPPRIAAIGARHLHEPERVSIARERVAPGAAPRVRQIAYVVNRQHKLAALGRVLDMEAPTSAIVFCRTRGEVDELTESLAGRGYRAEALHGGLSQDQRDRVMRRFREGNTELLIATDVAARGLDVEHLSHVVNYDLPNSPDVYTHRIGRTGRAGREGVAITLAQPREHRLLRNIEELTGQPIRVEAVPSVVDLRTRRLELLRASLREAIVADGFDQYRAVVESLAEEFDIMDVAMAAVQLAHAAEGGTAEEEDAEEIPSLSFPSGRGGPRDARGRDGRGPRQDRFGGRDRGDRGDRFERGERPARGDRPERPERAPRGDFARERSFERPMRETREPRDRGGFERPSERGGFAPREDRGYVRERGPQRGFDDARGPRARDGRELRDPRDRDPRDRDARGPRRGGGGDTARVFVGLGKQAGLRPADLVGAIANEAGVDAREIGAIDIADRFALVEVPGNAADRVVRALRDTTIRGRKVDARRDRDES</sequence>
<evidence type="ECO:0000256" key="4">
    <source>
        <dbReference type="ARBA" id="ARBA00022801"/>
    </source>
</evidence>
<dbReference type="Pfam" id="PF03880">
    <property type="entry name" value="DbpA"/>
    <property type="match status" value="1"/>
</dbReference>
<evidence type="ECO:0000313" key="18">
    <source>
        <dbReference type="Proteomes" id="UP001161325"/>
    </source>
</evidence>
<comment type="catalytic activity">
    <reaction evidence="9">
        <text>ATP + H2O = ADP + phosphate + H(+)</text>
        <dbReference type="Rhea" id="RHEA:13065"/>
        <dbReference type="ChEBI" id="CHEBI:15377"/>
        <dbReference type="ChEBI" id="CHEBI:15378"/>
        <dbReference type="ChEBI" id="CHEBI:30616"/>
        <dbReference type="ChEBI" id="CHEBI:43474"/>
        <dbReference type="ChEBI" id="CHEBI:456216"/>
        <dbReference type="EC" id="3.6.4.13"/>
    </reaction>
</comment>
<name>A0AA37Q051_9BACT</name>
<keyword evidence="18" id="KW-1185">Reference proteome</keyword>
<dbReference type="PANTHER" id="PTHR47959:SF1">
    <property type="entry name" value="ATP-DEPENDENT RNA HELICASE DBPA"/>
    <property type="match status" value="1"/>
</dbReference>
<dbReference type="SMART" id="SM00490">
    <property type="entry name" value="HELICc"/>
    <property type="match status" value="1"/>
</dbReference>
<evidence type="ECO:0000313" key="17">
    <source>
        <dbReference type="EMBL" id="GLC23949.1"/>
    </source>
</evidence>
<keyword evidence="5 12" id="KW-0347">Helicase</keyword>
<dbReference type="InterPro" id="IPR014014">
    <property type="entry name" value="RNA_helicase_DEAD_Q_motif"/>
</dbReference>
<evidence type="ECO:0000256" key="1">
    <source>
        <dbReference type="ARBA" id="ARBA00012552"/>
    </source>
</evidence>
<dbReference type="PROSITE" id="PS51192">
    <property type="entry name" value="HELICASE_ATP_BIND_1"/>
    <property type="match status" value="1"/>
</dbReference>
<evidence type="ECO:0000256" key="5">
    <source>
        <dbReference type="ARBA" id="ARBA00022806"/>
    </source>
</evidence>
<dbReference type="InterPro" id="IPR027417">
    <property type="entry name" value="P-loop_NTPase"/>
</dbReference>
<comment type="similarity">
    <text evidence="8 12">Belongs to the DEAD box helicase family.</text>
</comment>
<dbReference type="GO" id="GO:0003676">
    <property type="term" value="F:nucleic acid binding"/>
    <property type="evidence" value="ECO:0007669"/>
    <property type="project" value="InterPro"/>
</dbReference>
<evidence type="ECO:0000256" key="9">
    <source>
        <dbReference type="ARBA" id="ARBA00047984"/>
    </source>
</evidence>
<evidence type="ECO:0000256" key="12">
    <source>
        <dbReference type="RuleBase" id="RU000492"/>
    </source>
</evidence>
<dbReference type="GO" id="GO:0003724">
    <property type="term" value="F:RNA helicase activity"/>
    <property type="evidence" value="ECO:0007669"/>
    <property type="project" value="UniProtKB-EC"/>
</dbReference>
<dbReference type="PROSITE" id="PS00039">
    <property type="entry name" value="DEAD_ATP_HELICASE"/>
    <property type="match status" value="1"/>
</dbReference>
<evidence type="ECO:0000259" key="16">
    <source>
        <dbReference type="PROSITE" id="PS51195"/>
    </source>
</evidence>
<dbReference type="Gene3D" id="3.30.70.330">
    <property type="match status" value="1"/>
</dbReference>
<dbReference type="AlphaFoldDB" id="A0AA37Q051"/>
<dbReference type="PANTHER" id="PTHR47959">
    <property type="entry name" value="ATP-DEPENDENT RNA HELICASE RHLE-RELATED"/>
    <property type="match status" value="1"/>
</dbReference>
<dbReference type="CDD" id="cd18787">
    <property type="entry name" value="SF2_C_DEAD"/>
    <property type="match status" value="1"/>
</dbReference>
<dbReference type="EMBL" id="BRXS01000001">
    <property type="protein sequence ID" value="GLC23949.1"/>
    <property type="molecule type" value="Genomic_DNA"/>
</dbReference>
<proteinExistence type="inferred from homology"/>
<dbReference type="Pfam" id="PF25399">
    <property type="entry name" value="DeaD_dimer"/>
    <property type="match status" value="1"/>
</dbReference>
<keyword evidence="2" id="KW-0963">Cytoplasm</keyword>
<evidence type="ECO:0000256" key="3">
    <source>
        <dbReference type="ARBA" id="ARBA00022741"/>
    </source>
</evidence>
<comment type="caution">
    <text evidence="17">The sequence shown here is derived from an EMBL/GenBank/DDBJ whole genome shotgun (WGS) entry which is preliminary data.</text>
</comment>
<reference evidence="17" key="1">
    <citation type="submission" date="2022-08" db="EMBL/GenBank/DDBJ databases">
        <title>Draft genome sequencing of Roseisolibacter agri AW1220.</title>
        <authorList>
            <person name="Tobiishi Y."/>
            <person name="Tonouchi A."/>
        </authorList>
    </citation>
    <scope>NUCLEOTIDE SEQUENCE</scope>
    <source>
        <strain evidence="17">AW1220</strain>
    </source>
</reference>
<dbReference type="InterPro" id="IPR044742">
    <property type="entry name" value="DEAD/DEAH_RhlB"/>
</dbReference>
<evidence type="ECO:0000256" key="11">
    <source>
        <dbReference type="PROSITE-ProRule" id="PRU00552"/>
    </source>
</evidence>
<dbReference type="GO" id="GO:0005829">
    <property type="term" value="C:cytosol"/>
    <property type="evidence" value="ECO:0007669"/>
    <property type="project" value="TreeGrafter"/>
</dbReference>
<evidence type="ECO:0000256" key="13">
    <source>
        <dbReference type="SAM" id="MobiDB-lite"/>
    </source>
</evidence>
<gene>
    <name evidence="17" type="ORF">rosag_04620</name>
</gene>
<dbReference type="InterPro" id="IPR001650">
    <property type="entry name" value="Helicase_C-like"/>
</dbReference>
<feature type="domain" description="Helicase C-terminal" evidence="15">
    <location>
        <begin position="268"/>
        <end position="429"/>
    </location>
</feature>
<dbReference type="InterPro" id="IPR057325">
    <property type="entry name" value="DeaD_dimer"/>
</dbReference>
<dbReference type="InterPro" id="IPR050079">
    <property type="entry name" value="DEAD_box_RNA_helicase"/>
</dbReference>
<dbReference type="Gene3D" id="3.40.50.300">
    <property type="entry name" value="P-loop containing nucleotide triphosphate hydrolases"/>
    <property type="match status" value="2"/>
</dbReference>
<evidence type="ECO:0000256" key="2">
    <source>
        <dbReference type="ARBA" id="ARBA00022490"/>
    </source>
</evidence>
<dbReference type="GO" id="GO:0009266">
    <property type="term" value="P:response to temperature stimulus"/>
    <property type="evidence" value="ECO:0007669"/>
    <property type="project" value="UniProtKB-ARBA"/>
</dbReference>
<keyword evidence="3 12" id="KW-0547">Nucleotide-binding</keyword>
<dbReference type="CDD" id="cd00268">
    <property type="entry name" value="DEADc"/>
    <property type="match status" value="1"/>
</dbReference>
<dbReference type="PROSITE" id="PS51194">
    <property type="entry name" value="HELICASE_CTER"/>
    <property type="match status" value="1"/>
</dbReference>